<dbReference type="PANTHER" id="PTHR43390:SF1">
    <property type="entry name" value="CHLOROPLAST PROCESSING PEPTIDASE"/>
    <property type="match status" value="1"/>
</dbReference>
<keyword evidence="7" id="KW-0472">Membrane</keyword>
<feature type="domain" description="Peptidase S26" evidence="8">
    <location>
        <begin position="248"/>
        <end position="344"/>
    </location>
</feature>
<evidence type="ECO:0000256" key="2">
    <source>
        <dbReference type="ARBA" id="ARBA00009370"/>
    </source>
</evidence>
<dbReference type="RefSeq" id="WP_314518165.1">
    <property type="nucleotide sequence ID" value="NZ_JASJOU010000018.1"/>
</dbReference>
<evidence type="ECO:0000256" key="7">
    <source>
        <dbReference type="RuleBase" id="RU362042"/>
    </source>
</evidence>
<reference evidence="9" key="1">
    <citation type="submission" date="2023-05" db="EMBL/GenBank/DDBJ databases">
        <authorList>
            <person name="Zhang X."/>
        </authorList>
    </citation>
    <scope>NUCLEOTIDE SEQUENCE</scope>
    <source>
        <strain evidence="9">BD1B2-1</strain>
    </source>
</reference>
<evidence type="ECO:0000313" key="10">
    <source>
        <dbReference type="Proteomes" id="UP001232063"/>
    </source>
</evidence>
<dbReference type="Pfam" id="PF10502">
    <property type="entry name" value="Peptidase_S26"/>
    <property type="match status" value="2"/>
</dbReference>
<feature type="active site" evidence="6">
    <location>
        <position position="32"/>
    </location>
</feature>
<feature type="transmembrane region" description="Helical" evidence="7">
    <location>
        <begin position="7"/>
        <end position="23"/>
    </location>
</feature>
<proteinExistence type="inferred from homology"/>
<keyword evidence="7" id="KW-0812">Transmembrane</keyword>
<dbReference type="PROSITE" id="PS00761">
    <property type="entry name" value="SPASE_I_3"/>
    <property type="match status" value="1"/>
</dbReference>
<gene>
    <name evidence="9" type="primary">lepB</name>
    <name evidence="9" type="ORF">QNI22_34250</name>
</gene>
<dbReference type="EMBL" id="JASJOU010000018">
    <property type="protein sequence ID" value="MDJ1505769.1"/>
    <property type="molecule type" value="Genomic_DNA"/>
</dbReference>
<feature type="active site" evidence="6">
    <location>
        <position position="118"/>
    </location>
</feature>
<name>A0AAE3R8N3_9BACT</name>
<dbReference type="GO" id="GO:0006465">
    <property type="term" value="P:signal peptide processing"/>
    <property type="evidence" value="ECO:0007669"/>
    <property type="project" value="InterPro"/>
</dbReference>
<accession>A0AAE3R8N3</accession>
<keyword evidence="5 7" id="KW-0378">Hydrolase</keyword>
<dbReference type="EC" id="3.4.21.89" evidence="3 7"/>
<evidence type="ECO:0000313" key="9">
    <source>
        <dbReference type="EMBL" id="MDJ1505769.1"/>
    </source>
</evidence>
<dbReference type="Proteomes" id="UP001232063">
    <property type="component" value="Unassembled WGS sequence"/>
</dbReference>
<dbReference type="InterPro" id="IPR019533">
    <property type="entry name" value="Peptidase_S26"/>
</dbReference>
<comment type="caution">
    <text evidence="9">The sequence shown here is derived from an EMBL/GenBank/DDBJ whole genome shotgun (WGS) entry which is preliminary data.</text>
</comment>
<evidence type="ECO:0000256" key="4">
    <source>
        <dbReference type="ARBA" id="ARBA00019232"/>
    </source>
</evidence>
<dbReference type="GO" id="GO:0016020">
    <property type="term" value="C:membrane"/>
    <property type="evidence" value="ECO:0007669"/>
    <property type="project" value="UniProtKB-SubCell"/>
</dbReference>
<dbReference type="InterPro" id="IPR019758">
    <property type="entry name" value="Pept_S26A_signal_pept_1_CS"/>
</dbReference>
<dbReference type="CDD" id="cd06530">
    <property type="entry name" value="S26_SPase_I"/>
    <property type="match status" value="2"/>
</dbReference>
<dbReference type="PRINTS" id="PR00727">
    <property type="entry name" value="LEADERPTASE"/>
</dbReference>
<evidence type="ECO:0000256" key="5">
    <source>
        <dbReference type="ARBA" id="ARBA00022801"/>
    </source>
</evidence>
<comment type="similarity">
    <text evidence="2 7">Belongs to the peptidase S26 family.</text>
</comment>
<dbReference type="NCBIfam" id="TIGR02227">
    <property type="entry name" value="sigpep_I_bact"/>
    <property type="match status" value="2"/>
</dbReference>
<keyword evidence="7" id="KW-1133">Transmembrane helix</keyword>
<comment type="catalytic activity">
    <reaction evidence="1 7">
        <text>Cleavage of hydrophobic, N-terminal signal or leader sequences from secreted and periplasmic proteins.</text>
        <dbReference type="EC" id="3.4.21.89"/>
    </reaction>
</comment>
<evidence type="ECO:0000256" key="3">
    <source>
        <dbReference type="ARBA" id="ARBA00013208"/>
    </source>
</evidence>
<dbReference type="AlphaFoldDB" id="A0AAE3R8N3"/>
<comment type="subcellular location">
    <subcellularLocation>
        <location evidence="7">Membrane</location>
        <topology evidence="7">Single-pass type II membrane protein</topology>
    </subcellularLocation>
</comment>
<dbReference type="GO" id="GO:0004252">
    <property type="term" value="F:serine-type endopeptidase activity"/>
    <property type="evidence" value="ECO:0007669"/>
    <property type="project" value="InterPro"/>
</dbReference>
<dbReference type="InterPro" id="IPR000223">
    <property type="entry name" value="Pept_S26A_signal_pept_1"/>
</dbReference>
<organism evidence="9 10">
    <name type="scientific">Xanthocytophaga agilis</name>
    <dbReference type="NCBI Taxonomy" id="3048010"/>
    <lineage>
        <taxon>Bacteria</taxon>
        <taxon>Pseudomonadati</taxon>
        <taxon>Bacteroidota</taxon>
        <taxon>Cytophagia</taxon>
        <taxon>Cytophagales</taxon>
        <taxon>Rhodocytophagaceae</taxon>
        <taxon>Xanthocytophaga</taxon>
    </lineage>
</organism>
<keyword evidence="10" id="KW-1185">Reference proteome</keyword>
<dbReference type="InterPro" id="IPR036286">
    <property type="entry name" value="LexA/Signal_pep-like_sf"/>
</dbReference>
<sequence length="363" mass="41928">MQPLIKTTFFSILFVFIFRIFFFDSFKITSDSMEGELLVGDYVLVSKLSYGPRMPSTVLKIPFQDVNNTFQKIKMYSTLFHLPYIRLQGFNQVQHGDVIAFNIPVEDKPFDLKTPYIKRCVGLPGDVIHINAGKLVVNDKLIALPDKMLKTYRLISTQLLTESMMGGIVFENFYSQMMLEKNVLSIDSICYILRINPAWIGKIQTLPFVKSCQELIATKDFADLNIYPHVPGQEWNMDFFGPVQIPKAGKQVWINKQTIHTYLPLLKEYEQITGSQQESSDSVAIQLARTISERVLIKGETVKYTFKKNYYFVLGDNRGVSYDSRFWGFVPEDHIIGKATLIWWSKDNQQGNTRYKRIGQMIQ</sequence>
<protein>
    <recommendedName>
        <fullName evidence="4 7">Signal peptidase I</fullName>
        <ecNumber evidence="3 7">3.4.21.89</ecNumber>
    </recommendedName>
</protein>
<dbReference type="GO" id="GO:0009003">
    <property type="term" value="F:signal peptidase activity"/>
    <property type="evidence" value="ECO:0007669"/>
    <property type="project" value="UniProtKB-EC"/>
</dbReference>
<evidence type="ECO:0000256" key="1">
    <source>
        <dbReference type="ARBA" id="ARBA00000677"/>
    </source>
</evidence>
<evidence type="ECO:0000259" key="8">
    <source>
        <dbReference type="Pfam" id="PF10502"/>
    </source>
</evidence>
<keyword evidence="7" id="KW-0645">Protease</keyword>
<dbReference type="SUPFAM" id="SSF51306">
    <property type="entry name" value="LexA/Signal peptidase"/>
    <property type="match status" value="1"/>
</dbReference>
<dbReference type="PANTHER" id="PTHR43390">
    <property type="entry name" value="SIGNAL PEPTIDASE I"/>
    <property type="match status" value="1"/>
</dbReference>
<evidence type="ECO:0000256" key="6">
    <source>
        <dbReference type="PIRSR" id="PIRSR600223-1"/>
    </source>
</evidence>
<feature type="domain" description="Peptidase S26" evidence="8">
    <location>
        <begin position="4"/>
        <end position="148"/>
    </location>
</feature>
<dbReference type="Gene3D" id="2.10.109.10">
    <property type="entry name" value="Umud Fragment, subunit A"/>
    <property type="match status" value="2"/>
</dbReference>